<dbReference type="EMBL" id="OBEI01000001">
    <property type="protein sequence ID" value="SNZ03216.1"/>
    <property type="molecule type" value="Genomic_DNA"/>
</dbReference>
<name>A0A285N5D8_9AQUI</name>
<evidence type="ECO:0000313" key="1">
    <source>
        <dbReference type="EMBL" id="SNZ03216.1"/>
    </source>
</evidence>
<dbReference type="InterPro" id="IPR036390">
    <property type="entry name" value="WH_DNA-bd_sf"/>
</dbReference>
<dbReference type="SUPFAM" id="SSF46785">
    <property type="entry name" value="Winged helix' DNA-binding domain"/>
    <property type="match status" value="1"/>
</dbReference>
<proteinExistence type="predicted"/>
<gene>
    <name evidence="1" type="ORF">SAMN06265182_0323</name>
</gene>
<dbReference type="InterPro" id="IPR036388">
    <property type="entry name" value="WH-like_DNA-bd_sf"/>
</dbReference>
<dbReference type="AlphaFoldDB" id="A0A285N5D8"/>
<dbReference type="Gene3D" id="1.10.10.10">
    <property type="entry name" value="Winged helix-like DNA-binding domain superfamily/Winged helix DNA-binding domain"/>
    <property type="match status" value="1"/>
</dbReference>
<dbReference type="Proteomes" id="UP000219036">
    <property type="component" value="Unassembled WGS sequence"/>
</dbReference>
<sequence>MMDLEKFIIDILKKSKKPVKVGDIQRLTGYDRNSIQKTINKLSLEGRIEVDRCYNKIIGLKGEENG</sequence>
<reference evidence="2" key="1">
    <citation type="submission" date="2017-09" db="EMBL/GenBank/DDBJ databases">
        <authorList>
            <person name="Varghese N."/>
            <person name="Submissions S."/>
        </authorList>
    </citation>
    <scope>NUCLEOTIDE SEQUENCE [LARGE SCALE GENOMIC DNA]</scope>
    <source>
        <strain evidence="2">DSM 15103</strain>
    </source>
</reference>
<organism evidence="1 2">
    <name type="scientific">Persephonella hydrogeniphila</name>
    <dbReference type="NCBI Taxonomy" id="198703"/>
    <lineage>
        <taxon>Bacteria</taxon>
        <taxon>Pseudomonadati</taxon>
        <taxon>Aquificota</taxon>
        <taxon>Aquificia</taxon>
        <taxon>Aquificales</taxon>
        <taxon>Hydrogenothermaceae</taxon>
        <taxon>Persephonella</taxon>
    </lineage>
</organism>
<accession>A0A285N5D8</accession>
<evidence type="ECO:0000313" key="2">
    <source>
        <dbReference type="Proteomes" id="UP000219036"/>
    </source>
</evidence>
<protein>
    <submittedName>
        <fullName evidence="1">Uncharacterized protein</fullName>
    </submittedName>
</protein>
<keyword evidence="2" id="KW-1185">Reference proteome</keyword>